<accession>A0ABS7EAU2</accession>
<dbReference type="InterPro" id="IPR045584">
    <property type="entry name" value="Pilin-like"/>
</dbReference>
<evidence type="ECO:0000313" key="2">
    <source>
        <dbReference type="EMBL" id="MBW8189445.1"/>
    </source>
</evidence>
<dbReference type="EMBL" id="JAHZSS010000001">
    <property type="protein sequence ID" value="MBW8189445.1"/>
    <property type="molecule type" value="Genomic_DNA"/>
</dbReference>
<protein>
    <recommendedName>
        <fullName evidence="4">MSHA pilin protein MshC</fullName>
    </recommendedName>
</protein>
<dbReference type="InterPro" id="IPR012902">
    <property type="entry name" value="N_methyl_site"/>
</dbReference>
<gene>
    <name evidence="2" type="ORF">K0504_00230</name>
</gene>
<keyword evidence="3" id="KW-1185">Reference proteome</keyword>
<sequence>MGTTKRILRHAQTGFTTVELVVIIIVLGVIAVTAAPRFVGSQGFEETALRDELLQRLRAVQLSAMNGAESDCHMLVIDANQFGVSEMNSESPVASPPCPGTLEHVSNYSSVTITTGQFEFDRIGRPLNSCNGGCDISVEGSGGDTETIRIETEGFIHAL</sequence>
<name>A0ABS7EAU2_9GAMM</name>
<feature type="transmembrane region" description="Helical" evidence="1">
    <location>
        <begin position="20"/>
        <end position="40"/>
    </location>
</feature>
<keyword evidence="1" id="KW-0812">Transmembrane</keyword>
<comment type="caution">
    <text evidence="2">The sequence shown here is derived from an EMBL/GenBank/DDBJ whole genome shotgun (WGS) entry which is preliminary data.</text>
</comment>
<dbReference type="PROSITE" id="PS00409">
    <property type="entry name" value="PROKAR_NTER_METHYL"/>
    <property type="match status" value="1"/>
</dbReference>
<dbReference type="Gene3D" id="3.30.700.10">
    <property type="entry name" value="Glycoprotein, Type 4 Pilin"/>
    <property type="match status" value="1"/>
</dbReference>
<reference evidence="2" key="1">
    <citation type="submission" date="2021-07" db="EMBL/GenBank/DDBJ databases">
        <title>Neiella marina sp. nov., isolated from the intestinal content of sea cucumber Apostichopus japonicus.</title>
        <authorList>
            <person name="Bai X."/>
        </authorList>
    </citation>
    <scope>NUCLEOTIDE SEQUENCE</scope>
    <source>
        <strain evidence="2">126</strain>
    </source>
</reference>
<organism evidence="2 3">
    <name type="scientific">Neiella holothuriorum</name>
    <dbReference type="NCBI Taxonomy" id="2870530"/>
    <lineage>
        <taxon>Bacteria</taxon>
        <taxon>Pseudomonadati</taxon>
        <taxon>Pseudomonadota</taxon>
        <taxon>Gammaproteobacteria</taxon>
        <taxon>Alteromonadales</taxon>
        <taxon>Echinimonadaceae</taxon>
        <taxon>Neiella</taxon>
    </lineage>
</organism>
<evidence type="ECO:0000256" key="1">
    <source>
        <dbReference type="SAM" id="Phobius"/>
    </source>
</evidence>
<dbReference type="RefSeq" id="WP_220102454.1">
    <property type="nucleotide sequence ID" value="NZ_JAHZSS010000001.1"/>
</dbReference>
<dbReference type="Proteomes" id="UP001166251">
    <property type="component" value="Unassembled WGS sequence"/>
</dbReference>
<keyword evidence="1" id="KW-0472">Membrane</keyword>
<keyword evidence="1" id="KW-1133">Transmembrane helix</keyword>
<dbReference type="SUPFAM" id="SSF54523">
    <property type="entry name" value="Pili subunits"/>
    <property type="match status" value="1"/>
</dbReference>
<evidence type="ECO:0008006" key="4">
    <source>
        <dbReference type="Google" id="ProtNLM"/>
    </source>
</evidence>
<proteinExistence type="predicted"/>
<evidence type="ECO:0000313" key="3">
    <source>
        <dbReference type="Proteomes" id="UP001166251"/>
    </source>
</evidence>